<comment type="caution">
    <text evidence="1">The sequence shown here is derived from an EMBL/GenBank/DDBJ whole genome shotgun (WGS) entry which is preliminary data.</text>
</comment>
<sequence length="132" mass="15674">MAFRDHLETSRRCFTLKFKLFWTPTFEASSNPTKKEQSRSRSYNGRRAHTYRVTNIFPMNVVSKMLETSTQNLYTPEHPDQVEFQTSPLTGCKHHFSNLRSDASIRYPQRKLYMFVMNMEVEEHWCSAVIDI</sequence>
<dbReference type="EMBL" id="CM047584">
    <property type="protein sequence ID" value="KAI9912158.1"/>
    <property type="molecule type" value="Genomic_DNA"/>
</dbReference>
<evidence type="ECO:0000313" key="1">
    <source>
        <dbReference type="EMBL" id="KAI9912158.1"/>
    </source>
</evidence>
<gene>
    <name evidence="1" type="ORF">PsorP6_009105</name>
</gene>
<proteinExistence type="predicted"/>
<evidence type="ECO:0000313" key="2">
    <source>
        <dbReference type="Proteomes" id="UP001163321"/>
    </source>
</evidence>
<protein>
    <submittedName>
        <fullName evidence="1">Uncharacterized protein</fullName>
    </submittedName>
</protein>
<dbReference type="Proteomes" id="UP001163321">
    <property type="component" value="Chromosome 5"/>
</dbReference>
<keyword evidence="2" id="KW-1185">Reference proteome</keyword>
<reference evidence="1 2" key="1">
    <citation type="journal article" date="2022" name="bioRxiv">
        <title>The genome of the oomycete Peronosclerospora sorghi, a cosmopolitan pathogen of maize and sorghum, is inflated with dispersed pseudogenes.</title>
        <authorList>
            <person name="Fletcher K."/>
            <person name="Martin F."/>
            <person name="Isakeit T."/>
            <person name="Cavanaugh K."/>
            <person name="Magill C."/>
            <person name="Michelmore R."/>
        </authorList>
    </citation>
    <scope>NUCLEOTIDE SEQUENCE [LARGE SCALE GENOMIC DNA]</scope>
    <source>
        <strain evidence="1">P6</strain>
    </source>
</reference>
<accession>A0ACC0W038</accession>
<organism evidence="1 2">
    <name type="scientific">Peronosclerospora sorghi</name>
    <dbReference type="NCBI Taxonomy" id="230839"/>
    <lineage>
        <taxon>Eukaryota</taxon>
        <taxon>Sar</taxon>
        <taxon>Stramenopiles</taxon>
        <taxon>Oomycota</taxon>
        <taxon>Peronosporomycetes</taxon>
        <taxon>Peronosporales</taxon>
        <taxon>Peronosporaceae</taxon>
        <taxon>Peronosclerospora</taxon>
    </lineage>
</organism>
<name>A0ACC0W038_9STRA</name>